<organism evidence="1 2">
    <name type="scientific">Fistulifera solaris</name>
    <name type="common">Oleaginous diatom</name>
    <dbReference type="NCBI Taxonomy" id="1519565"/>
    <lineage>
        <taxon>Eukaryota</taxon>
        <taxon>Sar</taxon>
        <taxon>Stramenopiles</taxon>
        <taxon>Ochrophyta</taxon>
        <taxon>Bacillariophyta</taxon>
        <taxon>Bacillariophyceae</taxon>
        <taxon>Bacillariophycidae</taxon>
        <taxon>Naviculales</taxon>
        <taxon>Naviculaceae</taxon>
        <taxon>Fistulifera</taxon>
    </lineage>
</organism>
<accession>A0A1Z5JWM9</accession>
<keyword evidence="2" id="KW-1185">Reference proteome</keyword>
<evidence type="ECO:0000313" key="2">
    <source>
        <dbReference type="Proteomes" id="UP000198406"/>
    </source>
</evidence>
<sequence length="171" mass="19561">MDEKKAFAYMVRRNFSHRALDEVRPEEFCASYRHLVQQDFSSEDLQNHYTNRTKSGADAKTKHHFNAFVNLLTRINITRDAMDDDEQNVLPLNFSAVGSVLLEFVNALSDQMGWSNMIDDFIRNNPELRTSKTTKGKVLNNKHHGLAHIWGRLLFILDSDSPKLPGIATGI</sequence>
<gene>
    <name evidence="1" type="ORF">FisN_20Lu011</name>
</gene>
<comment type="caution">
    <text evidence="1">The sequence shown here is derived from an EMBL/GenBank/DDBJ whole genome shotgun (WGS) entry which is preliminary data.</text>
</comment>
<dbReference type="InParanoid" id="A0A1Z5JWM9"/>
<protein>
    <submittedName>
        <fullName evidence="1">Uncharacterized protein</fullName>
    </submittedName>
</protein>
<dbReference type="AlphaFoldDB" id="A0A1Z5JWM9"/>
<evidence type="ECO:0000313" key="1">
    <source>
        <dbReference type="EMBL" id="GAX18252.1"/>
    </source>
</evidence>
<name>A0A1Z5JWM9_FISSO</name>
<proteinExistence type="predicted"/>
<dbReference type="EMBL" id="BDSP01000126">
    <property type="protein sequence ID" value="GAX18252.1"/>
    <property type="molecule type" value="Genomic_DNA"/>
</dbReference>
<reference evidence="1 2" key="1">
    <citation type="journal article" date="2015" name="Plant Cell">
        <title>Oil accumulation by the oleaginous diatom Fistulifera solaris as revealed by the genome and transcriptome.</title>
        <authorList>
            <person name="Tanaka T."/>
            <person name="Maeda Y."/>
            <person name="Veluchamy A."/>
            <person name="Tanaka M."/>
            <person name="Abida H."/>
            <person name="Marechal E."/>
            <person name="Bowler C."/>
            <person name="Muto M."/>
            <person name="Sunaga Y."/>
            <person name="Tanaka M."/>
            <person name="Yoshino T."/>
            <person name="Taniguchi T."/>
            <person name="Fukuda Y."/>
            <person name="Nemoto M."/>
            <person name="Matsumoto M."/>
            <person name="Wong P.S."/>
            <person name="Aburatani S."/>
            <person name="Fujibuchi W."/>
        </authorList>
    </citation>
    <scope>NUCLEOTIDE SEQUENCE [LARGE SCALE GENOMIC DNA]</scope>
    <source>
        <strain evidence="1 2">JPCC DA0580</strain>
    </source>
</reference>
<dbReference type="Proteomes" id="UP000198406">
    <property type="component" value="Unassembled WGS sequence"/>
</dbReference>